<accession>A0AA36JP82</accession>
<comment type="pathway">
    <text evidence="2">Glycan metabolism; N-glycan metabolism.</text>
</comment>
<feature type="chain" id="PRO_5041429940" description="Glucosidase II subunit alpha" evidence="11">
    <location>
        <begin position="18"/>
        <end position="916"/>
    </location>
</feature>
<evidence type="ECO:0000259" key="13">
    <source>
        <dbReference type="Pfam" id="PF13802"/>
    </source>
</evidence>
<dbReference type="Gene3D" id="2.60.40.1760">
    <property type="entry name" value="glycosyl hydrolase (family 31)"/>
    <property type="match status" value="1"/>
</dbReference>
<keyword evidence="16" id="KW-1185">Reference proteome</keyword>
<keyword evidence="4 11" id="KW-0732">Signal</keyword>
<evidence type="ECO:0000256" key="9">
    <source>
        <dbReference type="ARBA" id="ARBA00042895"/>
    </source>
</evidence>
<dbReference type="PANTHER" id="PTHR22762">
    <property type="entry name" value="ALPHA-GLUCOSIDASE"/>
    <property type="match status" value="1"/>
</dbReference>
<evidence type="ECO:0000256" key="2">
    <source>
        <dbReference type="ARBA" id="ARBA00004833"/>
    </source>
</evidence>
<dbReference type="InterPro" id="IPR048395">
    <property type="entry name" value="Glyco_hydro_31_C"/>
</dbReference>
<name>A0AA36JP82_9DINO</name>
<organism evidence="15 16">
    <name type="scientific">Effrenium voratum</name>
    <dbReference type="NCBI Taxonomy" id="2562239"/>
    <lineage>
        <taxon>Eukaryota</taxon>
        <taxon>Sar</taxon>
        <taxon>Alveolata</taxon>
        <taxon>Dinophyceae</taxon>
        <taxon>Suessiales</taxon>
        <taxon>Symbiodiniaceae</taxon>
        <taxon>Effrenium</taxon>
    </lineage>
</organism>
<evidence type="ECO:0000256" key="1">
    <source>
        <dbReference type="ARBA" id="ARBA00004240"/>
    </source>
</evidence>
<sequence>MALRVQVLLAGWVLAWAVDKSKFRTCEQGSFCRRFRKYTDKVQQEPGLVVHKLEPSSVTHAGNKVQAQLLFANNLRVKPLLLRLSFFLSDVDGSCGIVRAFITEQEPMHPRFQLTEGDVVRPEKELKPDTVTVRDTGGVTEVDSTSGTCKVQIRHAPFELEFMAGGQVLRLNSRHFLNFERYRAKGSSREGLVDATDVDDGNLFEESFGGHTDSKPRGPAAVGVDVTFEGARDVFGLAEHAAGLGLGENRFSEPYRFFNLDVFEYALDVPMALYGAVPLVTAVQSDGLASGFFFPNPSEGFVHVEAQGKDTRSWWLFESGVMDMFFLAGPGPQEVLQRYHTVTGFPRLPPLAVLGKHQSRWNYVDVEDSISINRKFDQHDIPYDVLWLDIEHTDSKKYFTWHPSHFREADKLLDTLEASKRKLVTIIDPHIKKDSGYDVYKKMQSHDFFTKTKDKQLYDGWCWPGTSSYPDFCNPEARKLWTTFFKMDYYPHNRLDLYTWNDMNEPSVFNGPEVTMPRDNLHRCSESDYKVEHRDVHNVYGFYHHMATVEGQLVRAPNVRPFVLTRSFFAGSHKHGAIWTGDNMAKWEHLAISVPMLVSLCLCGASFVGADVPGFFYDPEPELFQRWHQLGIWYPFYRGHAHLDVWLRTKRREPWMLGEAITQNMREQVTVRYQMLPTWYTLFAQWALDGKPIMQPLWYQDTADAEAFRYQNTHFLLGDILVRAVTKAGERTVDVYLPKGAWFDFWDPQAPPAGKLQKLKVSPSNVPVFVRSGAILFKKMRRRRSSPTMAADPYTVVVYGDRARGFVYLDDGHSHEFKQGRFIYDKLTFDGQELVAEPGQSLHAVGAATGGLMSQSAVIERIIFVGLKSAPRSTRLGDSPTELEVTTSPTRNNAWVVSIKKPQCLLGTAWKLRLDF</sequence>
<protein>
    <recommendedName>
        <fullName evidence="9">Glucosidase II subunit alpha</fullName>
    </recommendedName>
</protein>
<evidence type="ECO:0000259" key="12">
    <source>
        <dbReference type="Pfam" id="PF01055"/>
    </source>
</evidence>
<dbReference type="Gene3D" id="2.60.40.1180">
    <property type="entry name" value="Golgi alpha-mannosidase II"/>
    <property type="match status" value="2"/>
</dbReference>
<dbReference type="EMBL" id="CAUJNA010003758">
    <property type="protein sequence ID" value="CAJ1409211.1"/>
    <property type="molecule type" value="Genomic_DNA"/>
</dbReference>
<dbReference type="CDD" id="cd14752">
    <property type="entry name" value="GH31_N"/>
    <property type="match status" value="1"/>
</dbReference>
<evidence type="ECO:0000256" key="8">
    <source>
        <dbReference type="ARBA" id="ARBA00023295"/>
    </source>
</evidence>
<keyword evidence="5 10" id="KW-0378">Hydrolase</keyword>
<dbReference type="GO" id="GO:0005975">
    <property type="term" value="P:carbohydrate metabolic process"/>
    <property type="evidence" value="ECO:0007669"/>
    <property type="project" value="InterPro"/>
</dbReference>
<dbReference type="Pfam" id="PF01055">
    <property type="entry name" value="Glyco_hydro_31_2nd"/>
    <property type="match status" value="1"/>
</dbReference>
<evidence type="ECO:0000313" key="15">
    <source>
        <dbReference type="EMBL" id="CAJ1409211.1"/>
    </source>
</evidence>
<evidence type="ECO:0000256" key="7">
    <source>
        <dbReference type="ARBA" id="ARBA00023180"/>
    </source>
</evidence>
<dbReference type="InterPro" id="IPR013780">
    <property type="entry name" value="Glyco_hydro_b"/>
</dbReference>
<dbReference type="GO" id="GO:0030246">
    <property type="term" value="F:carbohydrate binding"/>
    <property type="evidence" value="ECO:0007669"/>
    <property type="project" value="InterPro"/>
</dbReference>
<gene>
    <name evidence="15" type="ORF">EVOR1521_LOCUS30378</name>
</gene>
<keyword evidence="7" id="KW-0325">Glycoprotein</keyword>
<dbReference type="InterPro" id="IPR017853">
    <property type="entry name" value="GH"/>
</dbReference>
<evidence type="ECO:0000256" key="10">
    <source>
        <dbReference type="RuleBase" id="RU361185"/>
    </source>
</evidence>
<evidence type="ECO:0000256" key="3">
    <source>
        <dbReference type="ARBA" id="ARBA00007806"/>
    </source>
</evidence>
<dbReference type="Pfam" id="PF13802">
    <property type="entry name" value="Gal_mutarotas_2"/>
    <property type="match status" value="1"/>
</dbReference>
<dbReference type="CDD" id="cd06603">
    <property type="entry name" value="GH31_GANC_GANAB_alpha"/>
    <property type="match status" value="1"/>
</dbReference>
<evidence type="ECO:0000259" key="14">
    <source>
        <dbReference type="Pfam" id="PF21365"/>
    </source>
</evidence>
<dbReference type="Gene3D" id="3.20.20.80">
    <property type="entry name" value="Glycosidases"/>
    <property type="match status" value="1"/>
</dbReference>
<dbReference type="AlphaFoldDB" id="A0AA36JP82"/>
<feature type="domain" description="Glycoside hydrolase family 31 N-terminal" evidence="13">
    <location>
        <begin position="97"/>
        <end position="301"/>
    </location>
</feature>
<evidence type="ECO:0000256" key="11">
    <source>
        <dbReference type="SAM" id="SignalP"/>
    </source>
</evidence>
<reference evidence="15" key="1">
    <citation type="submission" date="2023-08" db="EMBL/GenBank/DDBJ databases">
        <authorList>
            <person name="Chen Y."/>
            <person name="Shah S."/>
            <person name="Dougan E. K."/>
            <person name="Thang M."/>
            <person name="Chan C."/>
        </authorList>
    </citation>
    <scope>NUCLEOTIDE SEQUENCE</scope>
</reference>
<dbReference type="PANTHER" id="PTHR22762:SF54">
    <property type="entry name" value="BCDNA.GH04962"/>
    <property type="match status" value="1"/>
</dbReference>
<dbReference type="InterPro" id="IPR025887">
    <property type="entry name" value="Glyco_hydro_31_N_dom"/>
</dbReference>
<keyword evidence="8 10" id="KW-0326">Glycosidase</keyword>
<dbReference type="InterPro" id="IPR011013">
    <property type="entry name" value="Gal_mutarotase_sf_dom"/>
</dbReference>
<dbReference type="Pfam" id="PF21365">
    <property type="entry name" value="Glyco_hydro_31_3rd"/>
    <property type="match status" value="1"/>
</dbReference>
<keyword evidence="6" id="KW-0256">Endoplasmic reticulum</keyword>
<feature type="domain" description="Glycosyl hydrolase family 31 C-terminal" evidence="14">
    <location>
        <begin position="690"/>
        <end position="776"/>
    </location>
</feature>
<evidence type="ECO:0000256" key="6">
    <source>
        <dbReference type="ARBA" id="ARBA00022824"/>
    </source>
</evidence>
<dbReference type="GO" id="GO:0090599">
    <property type="term" value="F:alpha-glucosidase activity"/>
    <property type="evidence" value="ECO:0007669"/>
    <property type="project" value="TreeGrafter"/>
</dbReference>
<dbReference type="SUPFAM" id="SSF51011">
    <property type="entry name" value="Glycosyl hydrolase domain"/>
    <property type="match status" value="1"/>
</dbReference>
<dbReference type="GO" id="GO:0006491">
    <property type="term" value="P:N-glycan processing"/>
    <property type="evidence" value="ECO:0007669"/>
    <property type="project" value="TreeGrafter"/>
</dbReference>
<evidence type="ECO:0000256" key="4">
    <source>
        <dbReference type="ARBA" id="ARBA00022729"/>
    </source>
</evidence>
<comment type="subcellular location">
    <subcellularLocation>
        <location evidence="1">Endoplasmic reticulum</location>
    </subcellularLocation>
</comment>
<feature type="domain" description="Glycoside hydrolase family 31 TIM barrel" evidence="12">
    <location>
        <begin position="346"/>
        <end position="682"/>
    </location>
</feature>
<evidence type="ECO:0000313" key="16">
    <source>
        <dbReference type="Proteomes" id="UP001178507"/>
    </source>
</evidence>
<dbReference type="InterPro" id="IPR000322">
    <property type="entry name" value="Glyco_hydro_31_TIM"/>
</dbReference>
<comment type="caution">
    <text evidence="15">The sequence shown here is derived from an EMBL/GenBank/DDBJ whole genome shotgun (WGS) entry which is preliminary data.</text>
</comment>
<proteinExistence type="inferred from homology"/>
<dbReference type="SUPFAM" id="SSF74650">
    <property type="entry name" value="Galactose mutarotase-like"/>
    <property type="match status" value="1"/>
</dbReference>
<feature type="signal peptide" evidence="11">
    <location>
        <begin position="1"/>
        <end position="17"/>
    </location>
</feature>
<dbReference type="GO" id="GO:0005783">
    <property type="term" value="C:endoplasmic reticulum"/>
    <property type="evidence" value="ECO:0007669"/>
    <property type="project" value="UniProtKB-SubCell"/>
</dbReference>
<comment type="similarity">
    <text evidence="3 10">Belongs to the glycosyl hydrolase 31 family.</text>
</comment>
<dbReference type="SUPFAM" id="SSF51445">
    <property type="entry name" value="(Trans)glycosidases"/>
    <property type="match status" value="1"/>
</dbReference>
<dbReference type="Proteomes" id="UP001178507">
    <property type="component" value="Unassembled WGS sequence"/>
</dbReference>
<evidence type="ECO:0000256" key="5">
    <source>
        <dbReference type="ARBA" id="ARBA00022801"/>
    </source>
</evidence>